<dbReference type="InterPro" id="IPR027417">
    <property type="entry name" value="P-loop_NTPase"/>
</dbReference>
<sequence length="1195" mass="132281">MTLSPQSKEGAVSVYTETSDPQSDTGSANFSTKVWLKSLMAIVGEDPAKFPRRVGGVAFQKLSVHAIGAGSNRQSTFLNQLSGVLDALRRLLGQRRLTRTQILRNLNGLANSGEMLLVLGSPWRRAIAGQLATLEFGKETYMNYQGTEREMMHEEFRGECIYQGEIDVHFPQLTAPQNSGPELVPEVFAARIKEVTLQAFDLTRTVNTQVGNDFVRGVSGGERKRVSIAEAAISGCPVQCWDNSTRGLDSATALGFVQTLRSLTELTGATALVSPYQVSEPIYNVFDLVTVLYLGQQVYFGTTANAKRYFKDLGFECLPRQTTADFITSVTNPVERRVRPGFEGKTPRNADDFAAMWQKSPDFALLTREIDEFDHIYPLGGPSHERFKLARNALQSKSQRSSSPYILSFRAQVTLCMRRGYQQLRSDAGITITSIAFNSIMALVVGSVFFNLPNDTNALYSRGALLFFAILLAAFASMLEILTLYAQRLSALLRQPPSIPRVEKIAHVEEVIKILEMESYADAAIGVPGEGLNIEQRKRLTIGVELAAKPTLLLFLDEPTSGLDSQTAWSIVNVLRKLANNGQTILCTLHQPSAELFQTFDRLLYLAMEGKPVYFGDIGPASTIVTGYFEKYGARTCGADENPAEYILEVTGGSSPNGSWPEVWNASKERQAVKQELVRLKKDLEVRPSEAALEFDQDAFRPYAAALGQQLLLVLHRNFQQYWRTPSYLHSKIALSLCSTFFIGFSFWKTPNSLQGLQNQLFAVFLLLSVFPNLSNQIMPHMLIRRQLYEARERSAKTYSWQAFVMADALVEVPWNCLMGVIMFCAWYYPIGLQQNAEVAGQVVERGGLMFLFILAFMLYVGTFTSMTLAGVDSAEAAGMITNLLFSFSLIFCGVLATPEALPGFWIFMYRVSPFTYIVSGMLSAGLANAPLVCAPEEYLRFAPPRQVNCSDYLAPYIAEKTGYLTVDSMSSMVECVFCTGSETNTFLKSAFTSSVPLSTKLVGFLHPFEELFFHYLAKVTKKQPSTKPDPSHNFTVTWKQLHLSSSGGSNSPSALDLQCITFRAKQDDDSSFQNIRPAVSLIQKLPAGFPTEVPASATSLLPLKTETILPAGVSAGLEASATSPSEPAFWTKSGTVKISPYRKDLPDSPVTTGICEYDKLLFHLRIDQLALQFHEAIHVDLLELREAFARLSLL</sequence>
<reference evidence="9" key="1">
    <citation type="journal article" date="2020" name="Stud. Mycol.">
        <title>101 Dothideomycetes genomes: a test case for predicting lifestyles and emergence of pathogens.</title>
        <authorList>
            <person name="Haridas S."/>
            <person name="Albert R."/>
            <person name="Binder M."/>
            <person name="Bloem J."/>
            <person name="Labutti K."/>
            <person name="Salamov A."/>
            <person name="Andreopoulos B."/>
            <person name="Baker S."/>
            <person name="Barry K."/>
            <person name="Bills G."/>
            <person name="Bluhm B."/>
            <person name="Cannon C."/>
            <person name="Castanera R."/>
            <person name="Culley D."/>
            <person name="Daum C."/>
            <person name="Ezra D."/>
            <person name="Gonzalez J."/>
            <person name="Henrissat B."/>
            <person name="Kuo A."/>
            <person name="Liang C."/>
            <person name="Lipzen A."/>
            <person name="Lutzoni F."/>
            <person name="Magnuson J."/>
            <person name="Mondo S."/>
            <person name="Nolan M."/>
            <person name="Ohm R."/>
            <person name="Pangilinan J."/>
            <person name="Park H.-J."/>
            <person name="Ramirez L."/>
            <person name="Alfaro M."/>
            <person name="Sun H."/>
            <person name="Tritt A."/>
            <person name="Yoshinaga Y."/>
            <person name="Zwiers L.-H."/>
            <person name="Turgeon B."/>
            <person name="Goodwin S."/>
            <person name="Spatafora J."/>
            <person name="Crous P."/>
            <person name="Grigoriev I."/>
        </authorList>
    </citation>
    <scope>NUCLEOTIDE SEQUENCE</scope>
    <source>
        <strain evidence="9">SCOH1-5</strain>
    </source>
</reference>
<dbReference type="Gene3D" id="3.40.50.300">
    <property type="entry name" value="P-loop containing nucleotide triphosphate hydrolases"/>
    <property type="match status" value="2"/>
</dbReference>
<evidence type="ECO:0000256" key="5">
    <source>
        <dbReference type="ARBA" id="ARBA00023136"/>
    </source>
</evidence>
<keyword evidence="5 7" id="KW-0472">Membrane</keyword>
<dbReference type="Pfam" id="PF14510">
    <property type="entry name" value="ABC_trans_N"/>
    <property type="match status" value="1"/>
</dbReference>
<gene>
    <name evidence="9" type="ORF">CERZMDRAFT_93790</name>
</gene>
<dbReference type="InterPro" id="IPR013525">
    <property type="entry name" value="ABC2_TM"/>
</dbReference>
<evidence type="ECO:0000256" key="2">
    <source>
        <dbReference type="ARBA" id="ARBA00022448"/>
    </source>
</evidence>
<dbReference type="InterPro" id="IPR003439">
    <property type="entry name" value="ABC_transporter-like_ATP-bd"/>
</dbReference>
<dbReference type="GO" id="GO:0016020">
    <property type="term" value="C:membrane"/>
    <property type="evidence" value="ECO:0007669"/>
    <property type="project" value="UniProtKB-SubCell"/>
</dbReference>
<name>A0A6A6FT84_9PEZI</name>
<feature type="transmembrane region" description="Helical" evidence="7">
    <location>
        <begin position="884"/>
        <end position="909"/>
    </location>
</feature>
<dbReference type="SUPFAM" id="SSF52540">
    <property type="entry name" value="P-loop containing nucleoside triphosphate hydrolases"/>
    <property type="match status" value="2"/>
</dbReference>
<dbReference type="InterPro" id="IPR029481">
    <property type="entry name" value="ABC_trans_N"/>
</dbReference>
<dbReference type="PANTHER" id="PTHR19241">
    <property type="entry name" value="ATP-BINDING CASSETTE TRANSPORTER"/>
    <property type="match status" value="1"/>
</dbReference>
<dbReference type="OrthoDB" id="245989at2759"/>
<evidence type="ECO:0000256" key="1">
    <source>
        <dbReference type="ARBA" id="ARBA00004141"/>
    </source>
</evidence>
<feature type="transmembrane region" description="Helical" evidence="7">
    <location>
        <begin position="805"/>
        <end position="829"/>
    </location>
</feature>
<feature type="region of interest" description="Disordered" evidence="6">
    <location>
        <begin position="1"/>
        <end position="27"/>
    </location>
</feature>
<evidence type="ECO:0000259" key="8">
    <source>
        <dbReference type="PROSITE" id="PS50893"/>
    </source>
</evidence>
<dbReference type="PROSITE" id="PS00211">
    <property type="entry name" value="ABC_TRANSPORTER_1"/>
    <property type="match status" value="1"/>
</dbReference>
<evidence type="ECO:0000256" key="3">
    <source>
        <dbReference type="ARBA" id="ARBA00022692"/>
    </source>
</evidence>
<dbReference type="GO" id="GO:0016887">
    <property type="term" value="F:ATP hydrolysis activity"/>
    <property type="evidence" value="ECO:0007669"/>
    <property type="project" value="InterPro"/>
</dbReference>
<protein>
    <recommendedName>
        <fullName evidence="8">ABC transporter domain-containing protein</fullName>
    </recommendedName>
</protein>
<dbReference type="GO" id="GO:0140359">
    <property type="term" value="F:ABC-type transporter activity"/>
    <property type="evidence" value="ECO:0007669"/>
    <property type="project" value="InterPro"/>
</dbReference>
<feature type="transmembrane region" description="Helical" evidence="7">
    <location>
        <begin position="760"/>
        <end position="784"/>
    </location>
</feature>
<evidence type="ECO:0000313" key="9">
    <source>
        <dbReference type="EMBL" id="KAF2216500.1"/>
    </source>
</evidence>
<comment type="subcellular location">
    <subcellularLocation>
        <location evidence="1">Membrane</location>
        <topology evidence="1">Multi-pass membrane protein</topology>
    </subcellularLocation>
</comment>
<dbReference type="Pfam" id="PF00005">
    <property type="entry name" value="ABC_tran"/>
    <property type="match status" value="1"/>
</dbReference>
<dbReference type="GO" id="GO:0005524">
    <property type="term" value="F:ATP binding"/>
    <property type="evidence" value="ECO:0007669"/>
    <property type="project" value="InterPro"/>
</dbReference>
<feature type="domain" description="ABC transporter" evidence="8">
    <location>
        <begin position="88"/>
        <end position="319"/>
    </location>
</feature>
<feature type="transmembrane region" description="Helical" evidence="7">
    <location>
        <begin position="428"/>
        <end position="452"/>
    </location>
</feature>
<keyword evidence="3 7" id="KW-0812">Transmembrane</keyword>
<feature type="compositionally biased region" description="Polar residues" evidence="6">
    <location>
        <begin position="15"/>
        <end position="27"/>
    </location>
</feature>
<proteinExistence type="predicted"/>
<organism evidence="9 10">
    <name type="scientific">Cercospora zeae-maydis SCOH1-5</name>
    <dbReference type="NCBI Taxonomy" id="717836"/>
    <lineage>
        <taxon>Eukaryota</taxon>
        <taxon>Fungi</taxon>
        <taxon>Dikarya</taxon>
        <taxon>Ascomycota</taxon>
        <taxon>Pezizomycotina</taxon>
        <taxon>Dothideomycetes</taxon>
        <taxon>Dothideomycetidae</taxon>
        <taxon>Mycosphaerellales</taxon>
        <taxon>Mycosphaerellaceae</taxon>
        <taxon>Cercospora</taxon>
    </lineage>
</organism>
<evidence type="ECO:0000256" key="7">
    <source>
        <dbReference type="SAM" id="Phobius"/>
    </source>
</evidence>
<evidence type="ECO:0000256" key="6">
    <source>
        <dbReference type="SAM" id="MobiDB-lite"/>
    </source>
</evidence>
<feature type="transmembrane region" description="Helical" evidence="7">
    <location>
        <begin position="849"/>
        <end position="872"/>
    </location>
</feature>
<dbReference type="Proteomes" id="UP000799539">
    <property type="component" value="Unassembled WGS sequence"/>
</dbReference>
<accession>A0A6A6FT84</accession>
<dbReference type="Pfam" id="PF01061">
    <property type="entry name" value="ABC2_membrane"/>
    <property type="match status" value="2"/>
</dbReference>
<dbReference type="PROSITE" id="PS50893">
    <property type="entry name" value="ABC_TRANSPORTER_2"/>
    <property type="match status" value="1"/>
</dbReference>
<dbReference type="AlphaFoldDB" id="A0A6A6FT84"/>
<dbReference type="InterPro" id="IPR017871">
    <property type="entry name" value="ABC_transporter-like_CS"/>
</dbReference>
<evidence type="ECO:0000313" key="10">
    <source>
        <dbReference type="Proteomes" id="UP000799539"/>
    </source>
</evidence>
<dbReference type="EMBL" id="ML992664">
    <property type="protein sequence ID" value="KAF2216500.1"/>
    <property type="molecule type" value="Genomic_DNA"/>
</dbReference>
<keyword evidence="2" id="KW-0813">Transport</keyword>
<keyword evidence="10" id="KW-1185">Reference proteome</keyword>
<feature type="transmembrane region" description="Helical" evidence="7">
    <location>
        <begin position="464"/>
        <end position="486"/>
    </location>
</feature>
<keyword evidence="4 7" id="KW-1133">Transmembrane helix</keyword>
<evidence type="ECO:0000256" key="4">
    <source>
        <dbReference type="ARBA" id="ARBA00022989"/>
    </source>
</evidence>